<dbReference type="Pfam" id="PF06859">
    <property type="entry name" value="Bin3"/>
    <property type="match status" value="1"/>
</dbReference>
<dbReference type="PROSITE" id="PS51515">
    <property type="entry name" value="BIN3_SAM"/>
    <property type="match status" value="1"/>
</dbReference>
<organism evidence="8 9">
    <name type="scientific">Steinernema carpocapsae</name>
    <name type="common">Entomopathogenic nematode</name>
    <dbReference type="NCBI Taxonomy" id="34508"/>
    <lineage>
        <taxon>Eukaryota</taxon>
        <taxon>Metazoa</taxon>
        <taxon>Ecdysozoa</taxon>
        <taxon>Nematoda</taxon>
        <taxon>Chromadorea</taxon>
        <taxon>Rhabditida</taxon>
        <taxon>Tylenchina</taxon>
        <taxon>Panagrolaimomorpha</taxon>
        <taxon>Strongyloidoidea</taxon>
        <taxon>Steinernematidae</taxon>
        <taxon>Steinernema</taxon>
    </lineage>
</organism>
<dbReference type="EC" id="2.1.1.-" evidence="6"/>
<evidence type="ECO:0000259" key="7">
    <source>
        <dbReference type="PROSITE" id="PS51515"/>
    </source>
</evidence>
<reference evidence="8 9" key="2">
    <citation type="journal article" date="2019" name="G3 (Bethesda)">
        <title>Hybrid Assembly of the Genome of the Entomopathogenic Nematode Steinernema carpocapsae Identifies the X-Chromosome.</title>
        <authorList>
            <person name="Serra L."/>
            <person name="Macchietto M."/>
            <person name="Macias-Munoz A."/>
            <person name="McGill C.J."/>
            <person name="Rodriguez I.M."/>
            <person name="Rodriguez B."/>
            <person name="Murad R."/>
            <person name="Mortazavi A."/>
        </authorList>
    </citation>
    <scope>NUCLEOTIDE SEQUENCE [LARGE SCALE GENOMIC DNA]</scope>
    <source>
        <strain evidence="8 9">ALL</strain>
    </source>
</reference>
<dbReference type="CDD" id="cd02440">
    <property type="entry name" value="AdoMet_MTases"/>
    <property type="match status" value="1"/>
</dbReference>
<dbReference type="InterPro" id="IPR029063">
    <property type="entry name" value="SAM-dependent_MTases_sf"/>
</dbReference>
<dbReference type="GO" id="GO:0017069">
    <property type="term" value="F:snRNA binding"/>
    <property type="evidence" value="ECO:0007669"/>
    <property type="project" value="TreeGrafter"/>
</dbReference>
<evidence type="ECO:0000313" key="9">
    <source>
        <dbReference type="Proteomes" id="UP000298663"/>
    </source>
</evidence>
<evidence type="ECO:0000256" key="6">
    <source>
        <dbReference type="RuleBase" id="RU367087"/>
    </source>
</evidence>
<dbReference type="PANTHER" id="PTHR12315">
    <property type="entry name" value="BICOID-INTERACTING PROTEIN RELATED"/>
    <property type="match status" value="1"/>
</dbReference>
<evidence type="ECO:0000256" key="1">
    <source>
        <dbReference type="ARBA" id="ARBA00008361"/>
    </source>
</evidence>
<dbReference type="GO" id="GO:0008173">
    <property type="term" value="F:RNA methyltransferase activity"/>
    <property type="evidence" value="ECO:0007669"/>
    <property type="project" value="UniProtKB-UniRule"/>
</dbReference>
<comment type="similarity">
    <text evidence="1 6">Belongs to the methyltransferase superfamily.</text>
</comment>
<gene>
    <name evidence="8" type="ORF">L596_017941</name>
</gene>
<sequence length="297" mass="34819">MVLRKIFCLNLSKTFSSLAMGKIYASKEEEEAAKREKKKTRFRYGNYNRYYGTRLGKATKGNDQDDPRLEMLPKHYFEHKSVLDIGCNVGYLTMKIAKRYGPRRVVGIDIDDILIGLARKHIRNFCPKDVKIDEKTRYPESFFDGNYEPGNLDIKFPDNVWFRVENYVLPDDYLLDAVTPEFDVIMALSITKWIHLNWGDAGLKRFFDRAFRHLRPNGVFIVEPQDFKTYGKKSNLTPEIKENYKNIELKPDGFREHLEGLGFVYVEAKEPPKKTVTKGYDRPILFFKKPFNLKNDT</sequence>
<dbReference type="Gene3D" id="3.40.50.150">
    <property type="entry name" value="Vaccinia Virus protein VP39"/>
    <property type="match status" value="1"/>
</dbReference>
<keyword evidence="3 6" id="KW-0808">Transferase</keyword>
<dbReference type="Proteomes" id="UP000298663">
    <property type="component" value="Unassembled WGS sequence"/>
</dbReference>
<dbReference type="FunFam" id="3.40.50.150:FF:000083">
    <property type="entry name" value="7SK snRNA methylphosphate capping enzyme"/>
    <property type="match status" value="1"/>
</dbReference>
<dbReference type="SUPFAM" id="SSF53335">
    <property type="entry name" value="S-adenosyl-L-methionine-dependent methyltransferases"/>
    <property type="match status" value="1"/>
</dbReference>
<dbReference type="InterPro" id="IPR024160">
    <property type="entry name" value="BIN3_SAM-bd_dom"/>
</dbReference>
<feature type="domain" description="Bin3-type SAM" evidence="7">
    <location>
        <begin position="66"/>
        <end position="292"/>
    </location>
</feature>
<evidence type="ECO:0000256" key="2">
    <source>
        <dbReference type="ARBA" id="ARBA00022603"/>
    </source>
</evidence>
<proteinExistence type="inferred from homology"/>
<dbReference type="GO" id="GO:0040031">
    <property type="term" value="P:snRNA modification"/>
    <property type="evidence" value="ECO:0007669"/>
    <property type="project" value="TreeGrafter"/>
</dbReference>
<dbReference type="InterPro" id="IPR039772">
    <property type="entry name" value="Bin3-like"/>
</dbReference>
<name>A0A4U5N357_STECR</name>
<dbReference type="GO" id="GO:0032259">
    <property type="term" value="P:methylation"/>
    <property type="evidence" value="ECO:0007669"/>
    <property type="project" value="UniProtKB-KW"/>
</dbReference>
<reference evidence="8 9" key="1">
    <citation type="journal article" date="2015" name="Genome Biol.">
        <title>Comparative genomics of Steinernema reveals deeply conserved gene regulatory networks.</title>
        <authorList>
            <person name="Dillman A.R."/>
            <person name="Macchietto M."/>
            <person name="Porter C.F."/>
            <person name="Rogers A."/>
            <person name="Williams B."/>
            <person name="Antoshechkin I."/>
            <person name="Lee M.M."/>
            <person name="Goodwin Z."/>
            <person name="Lu X."/>
            <person name="Lewis E.E."/>
            <person name="Goodrich-Blair H."/>
            <person name="Stock S.P."/>
            <person name="Adams B.J."/>
            <person name="Sternberg P.W."/>
            <person name="Mortazavi A."/>
        </authorList>
    </citation>
    <scope>NUCLEOTIDE SEQUENCE [LARGE SCALE GENOMIC DNA]</scope>
    <source>
        <strain evidence="8 9">ALL</strain>
    </source>
</reference>
<keyword evidence="2 6" id="KW-0489">Methyltransferase</keyword>
<dbReference type="PANTHER" id="PTHR12315:SF0">
    <property type="entry name" value="7SK SNRNA METHYLPHOSPHATE CAPPING ENZYME"/>
    <property type="match status" value="1"/>
</dbReference>
<dbReference type="InterPro" id="IPR010675">
    <property type="entry name" value="Bin3_C"/>
</dbReference>
<evidence type="ECO:0000256" key="3">
    <source>
        <dbReference type="ARBA" id="ARBA00022679"/>
    </source>
</evidence>
<dbReference type="Pfam" id="PF13649">
    <property type="entry name" value="Methyltransf_25"/>
    <property type="match status" value="1"/>
</dbReference>
<accession>A0A4U5N357</accession>
<dbReference type="InterPro" id="IPR041698">
    <property type="entry name" value="Methyltransf_25"/>
</dbReference>
<dbReference type="AlphaFoldDB" id="A0A4U5N357"/>
<evidence type="ECO:0000256" key="5">
    <source>
        <dbReference type="PROSITE-ProRule" id="PRU00848"/>
    </source>
</evidence>
<evidence type="ECO:0000256" key="4">
    <source>
        <dbReference type="ARBA" id="ARBA00022691"/>
    </source>
</evidence>
<protein>
    <recommendedName>
        <fullName evidence="6">RNA methyltransferase</fullName>
        <ecNumber evidence="6">2.1.1.-</ecNumber>
    </recommendedName>
</protein>
<dbReference type="STRING" id="34508.A0A4U5N357"/>
<comment type="caution">
    <text evidence="8">The sequence shown here is derived from an EMBL/GenBank/DDBJ whole genome shotgun (WGS) entry which is preliminary data.</text>
</comment>
<dbReference type="OrthoDB" id="10017101at2759"/>
<dbReference type="GO" id="GO:0008171">
    <property type="term" value="F:O-methyltransferase activity"/>
    <property type="evidence" value="ECO:0007669"/>
    <property type="project" value="UniProtKB-UniRule"/>
</dbReference>
<dbReference type="EMBL" id="AZBU02000005">
    <property type="protein sequence ID" value="TKR76866.1"/>
    <property type="molecule type" value="Genomic_DNA"/>
</dbReference>
<evidence type="ECO:0000313" key="8">
    <source>
        <dbReference type="EMBL" id="TKR76866.1"/>
    </source>
</evidence>
<keyword evidence="4 5" id="KW-0949">S-adenosyl-L-methionine</keyword>
<keyword evidence="9" id="KW-1185">Reference proteome</keyword>